<comment type="cofactor">
    <cofactor evidence="7">
        <name>Fe(2+)</name>
        <dbReference type="ChEBI" id="CHEBI:29033"/>
    </cofactor>
    <text evidence="7">Binds 1 Fe(2+) ion per subunit.</text>
</comment>
<sequence length="228" mass="25144">MPAHIPNLLSPDQIAEYRPLIEAGNWIDGRTTAGVQASHAKHNLQLAADCENAGTVRNIILQALSANLLFRGFSLPRTIFPPMFNRYDGGMTYGAHVDNSVQVIPGSGGQMMRADLSATIFFNDPEDYEGGELELETASGTEMIKLPAGDMIIYPTTMIHCVTPVTKGSRLASFFWIQSLVADHASRTLLFSLDRAIIDLRARTEPNDPAILSLTNTYHNLVRRWCDL</sequence>
<dbReference type="Proteomes" id="UP000631653">
    <property type="component" value="Unassembled WGS sequence"/>
</dbReference>
<evidence type="ECO:0000256" key="4">
    <source>
        <dbReference type="ARBA" id="ARBA00022964"/>
    </source>
</evidence>
<evidence type="ECO:0000259" key="8">
    <source>
        <dbReference type="PROSITE" id="PS51471"/>
    </source>
</evidence>
<feature type="binding site" evidence="7">
    <location>
        <position position="96"/>
    </location>
    <ligand>
        <name>Fe cation</name>
        <dbReference type="ChEBI" id="CHEBI:24875"/>
    </ligand>
</feature>
<evidence type="ECO:0000256" key="6">
    <source>
        <dbReference type="ARBA" id="ARBA00023004"/>
    </source>
</evidence>
<evidence type="ECO:0000313" key="9">
    <source>
        <dbReference type="EMBL" id="NHN87706.1"/>
    </source>
</evidence>
<dbReference type="PANTHER" id="PTHR41536">
    <property type="entry name" value="PKHD-TYPE HYDROXYLASE YBIX"/>
    <property type="match status" value="1"/>
</dbReference>
<gene>
    <name evidence="9" type="ORF">GOB81_03545</name>
</gene>
<dbReference type="SMART" id="SM00702">
    <property type="entry name" value="P4Hc"/>
    <property type="match status" value="1"/>
</dbReference>
<keyword evidence="3 7" id="KW-0847">Vitamin C</keyword>
<protein>
    <submittedName>
        <fullName evidence="9">Fe2+-dependent dioxygenase</fullName>
    </submittedName>
</protein>
<dbReference type="InterPro" id="IPR005123">
    <property type="entry name" value="Oxoglu/Fe-dep_dioxygenase_dom"/>
</dbReference>
<dbReference type="Pfam" id="PF13640">
    <property type="entry name" value="2OG-FeII_Oxy_3"/>
    <property type="match status" value="1"/>
</dbReference>
<comment type="caution">
    <text evidence="9">The sequence shown here is derived from an EMBL/GenBank/DDBJ whole genome shotgun (WGS) entry which is preliminary data.</text>
</comment>
<evidence type="ECO:0000256" key="7">
    <source>
        <dbReference type="HAMAP-Rule" id="MF_00657"/>
    </source>
</evidence>
<feature type="binding site" evidence="7">
    <location>
        <position position="98"/>
    </location>
    <ligand>
        <name>Fe cation</name>
        <dbReference type="ChEBI" id="CHEBI:24875"/>
    </ligand>
</feature>
<dbReference type="InterPro" id="IPR006620">
    <property type="entry name" value="Pro_4_hyd_alph"/>
</dbReference>
<keyword evidence="2 7" id="KW-0479">Metal-binding</keyword>
<dbReference type="Gene3D" id="4.10.860.20">
    <property type="entry name" value="Rabenosyn, Rab binding domain"/>
    <property type="match status" value="1"/>
</dbReference>
<evidence type="ECO:0000256" key="1">
    <source>
        <dbReference type="ARBA" id="ARBA00001961"/>
    </source>
</evidence>
<feature type="binding site" evidence="7">
    <location>
        <position position="170"/>
    </location>
    <ligand>
        <name>2-oxoglutarate</name>
        <dbReference type="ChEBI" id="CHEBI:16810"/>
    </ligand>
</feature>
<accession>A0ABX0JW49</accession>
<evidence type="ECO:0000256" key="2">
    <source>
        <dbReference type="ARBA" id="ARBA00022723"/>
    </source>
</evidence>
<name>A0ABX0JW49_9PROT</name>
<dbReference type="PANTHER" id="PTHR41536:SF1">
    <property type="entry name" value="PKHD-TYPE HYDROXYLASE YBIX"/>
    <property type="match status" value="1"/>
</dbReference>
<dbReference type="PROSITE" id="PS51471">
    <property type="entry name" value="FE2OG_OXY"/>
    <property type="match status" value="1"/>
</dbReference>
<dbReference type="Gene3D" id="2.60.120.620">
    <property type="entry name" value="q2cbj1_9rhob like domain"/>
    <property type="match status" value="1"/>
</dbReference>
<comment type="cofactor">
    <cofactor evidence="1 7">
        <name>L-ascorbate</name>
        <dbReference type="ChEBI" id="CHEBI:38290"/>
    </cofactor>
</comment>
<reference evidence="9 10" key="1">
    <citation type="journal article" date="2020" name="Int. J. Syst. Evol. Microbiol.">
        <title>Novel acetic acid bacteria from cider fermentations: Acetobacter conturbans sp. nov. and Acetobacter fallax sp. nov.</title>
        <authorList>
            <person name="Sombolestani A.S."/>
            <person name="Cleenwerck I."/>
            <person name="Cnockaert M."/>
            <person name="Borremans W."/>
            <person name="Wieme A.D."/>
            <person name="De Vuyst L."/>
            <person name="Vandamme P."/>
        </authorList>
    </citation>
    <scope>NUCLEOTIDE SEQUENCE [LARGE SCALE GENOMIC DNA]</scope>
    <source>
        <strain evidence="9 10">LMG 1627</strain>
    </source>
</reference>
<dbReference type="EMBL" id="WOSY01000003">
    <property type="protein sequence ID" value="NHN87706.1"/>
    <property type="molecule type" value="Genomic_DNA"/>
</dbReference>
<dbReference type="GO" id="GO:0051213">
    <property type="term" value="F:dioxygenase activity"/>
    <property type="evidence" value="ECO:0007669"/>
    <property type="project" value="UniProtKB-KW"/>
</dbReference>
<evidence type="ECO:0000256" key="3">
    <source>
        <dbReference type="ARBA" id="ARBA00022896"/>
    </source>
</evidence>
<dbReference type="SUPFAM" id="SSF51197">
    <property type="entry name" value="Clavaminate synthase-like"/>
    <property type="match status" value="1"/>
</dbReference>
<dbReference type="NCBIfam" id="NF003975">
    <property type="entry name" value="PRK05467.1-4"/>
    <property type="match status" value="1"/>
</dbReference>
<proteinExistence type="inferred from homology"/>
<organism evidence="9 10">
    <name type="scientific">Acetobacter conturbans</name>
    <dbReference type="NCBI Taxonomy" id="1737472"/>
    <lineage>
        <taxon>Bacteria</taxon>
        <taxon>Pseudomonadati</taxon>
        <taxon>Pseudomonadota</taxon>
        <taxon>Alphaproteobacteria</taxon>
        <taxon>Acetobacterales</taxon>
        <taxon>Acetobacteraceae</taxon>
        <taxon>Acetobacter</taxon>
    </lineage>
</organism>
<dbReference type="RefSeq" id="WP_173569016.1">
    <property type="nucleotide sequence ID" value="NZ_WOSY01000003.1"/>
</dbReference>
<evidence type="ECO:0000313" key="10">
    <source>
        <dbReference type="Proteomes" id="UP000631653"/>
    </source>
</evidence>
<keyword evidence="4 7" id="KW-0223">Dioxygenase</keyword>
<dbReference type="NCBIfam" id="NF003974">
    <property type="entry name" value="PRK05467.1-3"/>
    <property type="match status" value="1"/>
</dbReference>
<feature type="domain" description="Fe2OG dioxygenase" evidence="8">
    <location>
        <begin position="78"/>
        <end position="179"/>
    </location>
</feature>
<dbReference type="Pfam" id="PF18331">
    <property type="entry name" value="PKHD_C"/>
    <property type="match status" value="1"/>
</dbReference>
<keyword evidence="5 7" id="KW-0560">Oxidoreductase</keyword>
<dbReference type="InterPro" id="IPR041097">
    <property type="entry name" value="PKHD_C"/>
</dbReference>
<dbReference type="HAMAP" id="MF_00657">
    <property type="entry name" value="Hydroxyl_YbiX"/>
    <property type="match status" value="1"/>
</dbReference>
<dbReference type="InterPro" id="IPR023550">
    <property type="entry name" value="PKHD_hydroxylase"/>
</dbReference>
<keyword evidence="10" id="KW-1185">Reference proteome</keyword>
<dbReference type="InterPro" id="IPR044862">
    <property type="entry name" value="Pro_4_hyd_alph_FE2OG_OXY"/>
</dbReference>
<feature type="binding site" evidence="7">
    <location>
        <position position="160"/>
    </location>
    <ligand>
        <name>Fe cation</name>
        <dbReference type="ChEBI" id="CHEBI:24875"/>
    </ligand>
</feature>
<keyword evidence="6 7" id="KW-0408">Iron</keyword>
<evidence type="ECO:0000256" key="5">
    <source>
        <dbReference type="ARBA" id="ARBA00023002"/>
    </source>
</evidence>